<organism evidence="1 2">
    <name type="scientific">Scylla paramamosain</name>
    <name type="common">Mud crab</name>
    <dbReference type="NCBI Taxonomy" id="85552"/>
    <lineage>
        <taxon>Eukaryota</taxon>
        <taxon>Metazoa</taxon>
        <taxon>Ecdysozoa</taxon>
        <taxon>Arthropoda</taxon>
        <taxon>Crustacea</taxon>
        <taxon>Multicrustacea</taxon>
        <taxon>Malacostraca</taxon>
        <taxon>Eumalacostraca</taxon>
        <taxon>Eucarida</taxon>
        <taxon>Decapoda</taxon>
        <taxon>Pleocyemata</taxon>
        <taxon>Brachyura</taxon>
        <taxon>Eubrachyura</taxon>
        <taxon>Portunoidea</taxon>
        <taxon>Portunidae</taxon>
        <taxon>Portuninae</taxon>
        <taxon>Scylla</taxon>
    </lineage>
</organism>
<name>A0AAW0T3M5_SCYPA</name>
<evidence type="ECO:0000313" key="2">
    <source>
        <dbReference type="Proteomes" id="UP001487740"/>
    </source>
</evidence>
<sequence>MLRSRVLQPLPHRCQACRCCRRQGLQWIYSFPFPCPQDSEPNDRQSCYKYNFVLGWAAEGHGSDPPAGHHFQILYEINYKGRYRLSFSKTFTSCRLITNSHLTPTGGPALPVPPPW</sequence>
<dbReference type="AlphaFoldDB" id="A0AAW0T3M5"/>
<comment type="caution">
    <text evidence="1">The sequence shown here is derived from an EMBL/GenBank/DDBJ whole genome shotgun (WGS) entry which is preliminary data.</text>
</comment>
<dbReference type="Proteomes" id="UP001487740">
    <property type="component" value="Unassembled WGS sequence"/>
</dbReference>
<reference evidence="1 2" key="1">
    <citation type="submission" date="2023-03" db="EMBL/GenBank/DDBJ databases">
        <title>High-quality genome of Scylla paramamosain provides insights in environmental adaptation.</title>
        <authorList>
            <person name="Zhang L."/>
        </authorList>
    </citation>
    <scope>NUCLEOTIDE SEQUENCE [LARGE SCALE GENOMIC DNA]</scope>
    <source>
        <strain evidence="1">LZ_2023a</strain>
        <tissue evidence="1">Muscle</tissue>
    </source>
</reference>
<evidence type="ECO:0000313" key="1">
    <source>
        <dbReference type="EMBL" id="KAK8382264.1"/>
    </source>
</evidence>
<protein>
    <submittedName>
        <fullName evidence="1">Uncharacterized protein</fullName>
    </submittedName>
</protein>
<gene>
    <name evidence="1" type="ORF">O3P69_015295</name>
</gene>
<accession>A0AAW0T3M5</accession>
<keyword evidence="2" id="KW-1185">Reference proteome</keyword>
<dbReference type="EMBL" id="JARAKH010000039">
    <property type="protein sequence ID" value="KAK8382264.1"/>
    <property type="molecule type" value="Genomic_DNA"/>
</dbReference>
<proteinExistence type="predicted"/>